<proteinExistence type="predicted"/>
<dbReference type="PANTHER" id="PTHR35126">
    <property type="entry name" value="SLR0598 PROTEIN"/>
    <property type="match status" value="1"/>
</dbReference>
<organism evidence="1">
    <name type="scientific">marine metagenome</name>
    <dbReference type="NCBI Taxonomy" id="408172"/>
    <lineage>
        <taxon>unclassified sequences</taxon>
        <taxon>metagenomes</taxon>
        <taxon>ecological metagenomes</taxon>
    </lineage>
</organism>
<reference evidence="1" key="1">
    <citation type="submission" date="2018-05" db="EMBL/GenBank/DDBJ databases">
        <authorList>
            <person name="Lanie J.A."/>
            <person name="Ng W.-L."/>
            <person name="Kazmierczak K.M."/>
            <person name="Andrzejewski T.M."/>
            <person name="Davidsen T.M."/>
            <person name="Wayne K.J."/>
            <person name="Tettelin H."/>
            <person name="Glass J.I."/>
            <person name="Rusch D."/>
            <person name="Podicherti R."/>
            <person name="Tsui H.-C.T."/>
            <person name="Winkler M.E."/>
        </authorList>
    </citation>
    <scope>NUCLEOTIDE SEQUENCE</scope>
</reference>
<accession>A0A382Z5I8</accession>
<sequence>MKPLVLEEIIYYLINRWGRRYDFRLFTRKNVLYFQMMWKFLEQESFPLSEEEYKQSLAEKIEILNRCGYSDDVRNWLQTVNSKPRLGRAVSLQLKINEKMKEFLI</sequence>
<dbReference type="PANTHER" id="PTHR35126:SF1">
    <property type="entry name" value="DUF3067 DOMAIN-CONTAINING PROTEIN"/>
    <property type="match status" value="1"/>
</dbReference>
<dbReference type="InterPro" id="IPR021420">
    <property type="entry name" value="DUF3067"/>
</dbReference>
<protein>
    <recommendedName>
        <fullName evidence="2">DUF3067 family protein</fullName>
    </recommendedName>
</protein>
<dbReference type="AlphaFoldDB" id="A0A382Z5I8"/>
<name>A0A382Z5I8_9ZZZZ</name>
<evidence type="ECO:0000313" key="1">
    <source>
        <dbReference type="EMBL" id="SVD89998.1"/>
    </source>
</evidence>
<evidence type="ECO:0008006" key="2">
    <source>
        <dbReference type="Google" id="ProtNLM"/>
    </source>
</evidence>
<gene>
    <name evidence="1" type="ORF">METZ01_LOCUS442852</name>
</gene>
<dbReference type="EMBL" id="UINC01180676">
    <property type="protein sequence ID" value="SVD89998.1"/>
    <property type="molecule type" value="Genomic_DNA"/>
</dbReference>
<dbReference type="Gene3D" id="3.30.428.40">
    <property type="entry name" value="Protein of unknown function DUF3067"/>
    <property type="match status" value="1"/>
</dbReference>
<dbReference type="Pfam" id="PF11267">
    <property type="entry name" value="DUF3067"/>
    <property type="match status" value="1"/>
</dbReference>